<evidence type="ECO:0000256" key="1">
    <source>
        <dbReference type="ARBA" id="ARBA00010062"/>
    </source>
</evidence>
<evidence type="ECO:0000256" key="3">
    <source>
        <dbReference type="SAM" id="SignalP"/>
    </source>
</evidence>
<dbReference type="Gene3D" id="3.40.50.2300">
    <property type="match status" value="2"/>
</dbReference>
<gene>
    <name evidence="5" type="ORF">RJN63_19490</name>
</gene>
<dbReference type="RefSeq" id="WP_310838622.1">
    <property type="nucleotide sequence ID" value="NZ_JAVLSM010000017.1"/>
</dbReference>
<dbReference type="SUPFAM" id="SSF53822">
    <property type="entry name" value="Periplasmic binding protein-like I"/>
    <property type="match status" value="1"/>
</dbReference>
<accession>A0AAE4GB11</accession>
<reference evidence="5" key="1">
    <citation type="submission" date="2023-02" db="EMBL/GenBank/DDBJ databases">
        <title>Description of Herbaspirillum huttiense subsp. nephrolepsisexaltata and Herbaspirillum huttiense subsp. lycopersicon.</title>
        <authorList>
            <person name="Poudel M."/>
            <person name="Sharma A."/>
            <person name="Goss E."/>
            <person name="Tapia J.H."/>
            <person name="Harmon C.M."/>
            <person name="Jones J.B."/>
        </authorList>
    </citation>
    <scope>NUCLEOTIDE SEQUENCE</scope>
    <source>
        <strain evidence="5">NC40101</strain>
    </source>
</reference>
<proteinExistence type="inferred from homology"/>
<dbReference type="Pfam" id="PF13458">
    <property type="entry name" value="Peripla_BP_6"/>
    <property type="match status" value="1"/>
</dbReference>
<evidence type="ECO:0000313" key="5">
    <source>
        <dbReference type="EMBL" id="MDT0339027.1"/>
    </source>
</evidence>
<dbReference type="EMBL" id="JAVRAA010000011">
    <property type="protein sequence ID" value="MDT0339027.1"/>
    <property type="molecule type" value="Genomic_DNA"/>
</dbReference>
<evidence type="ECO:0000259" key="4">
    <source>
        <dbReference type="Pfam" id="PF13458"/>
    </source>
</evidence>
<feature type="chain" id="PRO_5042111260" evidence="3">
    <location>
        <begin position="37"/>
        <end position="395"/>
    </location>
</feature>
<name>A0AAE4GB11_9BURK</name>
<organism evidence="5">
    <name type="scientific">Herbaspirillum huttiense subsp. nephrolepidis</name>
    <dbReference type="NCBI Taxonomy" id="3075126"/>
    <lineage>
        <taxon>Bacteria</taxon>
        <taxon>Pseudomonadati</taxon>
        <taxon>Pseudomonadota</taxon>
        <taxon>Betaproteobacteria</taxon>
        <taxon>Burkholderiales</taxon>
        <taxon>Oxalobacteraceae</taxon>
        <taxon>Herbaspirillum</taxon>
    </lineage>
</organism>
<feature type="domain" description="Leucine-binding protein" evidence="4">
    <location>
        <begin position="39"/>
        <end position="372"/>
    </location>
</feature>
<evidence type="ECO:0000256" key="2">
    <source>
        <dbReference type="ARBA" id="ARBA00022729"/>
    </source>
</evidence>
<feature type="signal peptide" evidence="3">
    <location>
        <begin position="1"/>
        <end position="36"/>
    </location>
</feature>
<comment type="similarity">
    <text evidence="1">Belongs to the leucine-binding protein family.</text>
</comment>
<dbReference type="AlphaFoldDB" id="A0AAE4GB11"/>
<protein>
    <submittedName>
        <fullName evidence="5">Substrate-binding domain-containing protein</fullName>
    </submittedName>
</protein>
<sequence length="395" mass="41404">MQRRTFLGRTLLGVTGMASSSVLGLAGALTARNAHAADTLKVGAMIPASGPAGLFGPSSKNCCLLAQDDINARGGILGQKIEVLFGDAGAGPEAATQTALKLWKGAGARAFVGMHDSAVRGALTTMLRGQAPYFYTASYEGGECSPGVYVTGETPAQQLAPVIPWLSEQRKLKRWYLIGNDYSWPRETNAIARTHIASSGGSVVGEEYVPFSVDNFDASLAKIRASGADAVLITLVGGASVSFNRAFAGLGLAAGITRLGTLIEENTLAGIGVQNAENLYSSAGYFAALQTAPAKAFATRYQARFKGPDAQLNSLAESCYEGFLMFEELARRAGKITVPAFNVASEGAHYDGPRGRVEMHQRHVMEEILVARASPSGFEIAKTFPAVGAGQSCKV</sequence>
<comment type="caution">
    <text evidence="5">The sequence shown here is derived from an EMBL/GenBank/DDBJ whole genome shotgun (WGS) entry which is preliminary data.</text>
</comment>
<dbReference type="InterPro" id="IPR028082">
    <property type="entry name" value="Peripla_BP_I"/>
</dbReference>
<keyword evidence="2 3" id="KW-0732">Signal</keyword>
<dbReference type="InterPro" id="IPR028081">
    <property type="entry name" value="Leu-bd"/>
</dbReference>
<dbReference type="PANTHER" id="PTHR47628:SF1">
    <property type="entry name" value="ALIPHATIC AMIDASE EXPRESSION-REGULATING PROTEIN"/>
    <property type="match status" value="1"/>
</dbReference>
<dbReference type="CDD" id="cd06358">
    <property type="entry name" value="PBP1_NHase"/>
    <property type="match status" value="1"/>
</dbReference>
<dbReference type="PANTHER" id="PTHR47628">
    <property type="match status" value="1"/>
</dbReference>